<evidence type="ECO:0000256" key="5">
    <source>
        <dbReference type="ARBA" id="ARBA00023172"/>
    </source>
</evidence>
<dbReference type="InterPro" id="IPR025246">
    <property type="entry name" value="IS30-like_HTH"/>
</dbReference>
<evidence type="ECO:0000259" key="6">
    <source>
        <dbReference type="PROSITE" id="PS50994"/>
    </source>
</evidence>
<reference evidence="7 8" key="1">
    <citation type="journal article" date="2016" name="Nat. Commun.">
        <title>Thousands of microbial genomes shed light on interconnected biogeochemical processes in an aquifer system.</title>
        <authorList>
            <person name="Anantharaman K."/>
            <person name="Brown C.T."/>
            <person name="Hug L.A."/>
            <person name="Sharon I."/>
            <person name="Castelle C.J."/>
            <person name="Probst A.J."/>
            <person name="Thomas B.C."/>
            <person name="Singh A."/>
            <person name="Wilkins M.J."/>
            <person name="Karaoz U."/>
            <person name="Brodie E.L."/>
            <person name="Williams K.H."/>
            <person name="Hubbard S.S."/>
            <person name="Banfield J.F."/>
        </authorList>
    </citation>
    <scope>NUCLEOTIDE SEQUENCE [LARGE SCALE GENOMIC DNA]</scope>
</reference>
<dbReference type="Proteomes" id="UP000176897">
    <property type="component" value="Unassembled WGS sequence"/>
</dbReference>
<dbReference type="InterPro" id="IPR036397">
    <property type="entry name" value="RNaseH_sf"/>
</dbReference>
<dbReference type="InterPro" id="IPR001584">
    <property type="entry name" value="Integrase_cat-core"/>
</dbReference>
<dbReference type="PANTHER" id="PTHR10948:SF23">
    <property type="entry name" value="TRANSPOSASE INSI FOR INSERTION SEQUENCE ELEMENT IS30A-RELATED"/>
    <property type="match status" value="1"/>
</dbReference>
<dbReference type="STRING" id="1802401.A3B21_00385"/>
<dbReference type="PROSITE" id="PS01043">
    <property type="entry name" value="TRANSPOSASE_IS30"/>
    <property type="match status" value="1"/>
</dbReference>
<dbReference type="GO" id="GO:0004803">
    <property type="term" value="F:transposase activity"/>
    <property type="evidence" value="ECO:0007669"/>
    <property type="project" value="InterPro"/>
</dbReference>
<evidence type="ECO:0000313" key="7">
    <source>
        <dbReference type="EMBL" id="OGL81366.1"/>
    </source>
</evidence>
<evidence type="ECO:0000256" key="3">
    <source>
        <dbReference type="ARBA" id="ARBA00022578"/>
    </source>
</evidence>
<protein>
    <submittedName>
        <fullName evidence="7">Transposase</fullName>
    </submittedName>
</protein>
<gene>
    <name evidence="7" type="ORF">A3B21_00385</name>
</gene>
<dbReference type="InterPro" id="IPR036388">
    <property type="entry name" value="WH-like_DNA-bd_sf"/>
</dbReference>
<feature type="domain" description="Integrase catalytic" evidence="6">
    <location>
        <begin position="168"/>
        <end position="330"/>
    </location>
</feature>
<dbReference type="SUPFAM" id="SSF53098">
    <property type="entry name" value="Ribonuclease H-like"/>
    <property type="match status" value="1"/>
</dbReference>
<organism evidence="7 8">
    <name type="scientific">Candidatus Uhrbacteria bacterium RIFCSPLOWO2_01_FULL_47_24</name>
    <dbReference type="NCBI Taxonomy" id="1802401"/>
    <lineage>
        <taxon>Bacteria</taxon>
        <taxon>Candidatus Uhriibacteriota</taxon>
    </lineage>
</organism>
<dbReference type="InterPro" id="IPR051917">
    <property type="entry name" value="Transposase-Integrase"/>
</dbReference>
<dbReference type="AlphaFoldDB" id="A0A1F7USX9"/>
<comment type="similarity">
    <text evidence="2">Belongs to the transposase IS30 family.</text>
</comment>
<keyword evidence="5" id="KW-0233">DNA recombination</keyword>
<dbReference type="Gene3D" id="1.10.10.10">
    <property type="entry name" value="Winged helix-like DNA-binding domain superfamily/Winged helix DNA-binding domain"/>
    <property type="match status" value="1"/>
</dbReference>
<keyword evidence="3" id="KW-0815">Transposition</keyword>
<sequence length="331" mass="38592">MNYHRLSEGEREEISRMLAQGCSFGDIARFLGRSVSTVSNEVSAGGCNRYVYRAATAHRRAQRKARKRKLWKRKILLEPRMRRYVQAKLRLRWSPEEIARKIAKEYPLDMTMRISPEAIYSYLYVLPRGALKKELLACLRRERKRRHTRRSHAQEAVGRGQILDMLSIEERPAEVADRIIPGHWEGDLLIGKNRQSALGSLVERTTRTTILVPLKDRTAETVRKAFAKEAKKIPLHMRLSLTYDQGKEMAGHKLFTKDTRMQVYFAHPASPWERGTNENTNGLIRQFFPKGTDFSKISRREVKHVQHLLNGRPRKVLDYATPYEIFNVLLR</sequence>
<dbReference type="NCBIfam" id="NF033563">
    <property type="entry name" value="transpos_IS30"/>
    <property type="match status" value="1"/>
</dbReference>
<dbReference type="PROSITE" id="PS50994">
    <property type="entry name" value="INTEGRASE"/>
    <property type="match status" value="1"/>
</dbReference>
<evidence type="ECO:0000313" key="8">
    <source>
        <dbReference type="Proteomes" id="UP000176897"/>
    </source>
</evidence>
<comment type="function">
    <text evidence="1">Required for the transposition of the insertion element.</text>
</comment>
<dbReference type="GO" id="GO:0006313">
    <property type="term" value="P:DNA transposition"/>
    <property type="evidence" value="ECO:0007669"/>
    <property type="project" value="InterPro"/>
</dbReference>
<dbReference type="Pfam" id="PF00665">
    <property type="entry name" value="rve"/>
    <property type="match status" value="1"/>
</dbReference>
<dbReference type="EMBL" id="MGEJ01000007">
    <property type="protein sequence ID" value="OGL81366.1"/>
    <property type="molecule type" value="Genomic_DNA"/>
</dbReference>
<evidence type="ECO:0000256" key="2">
    <source>
        <dbReference type="ARBA" id="ARBA00006363"/>
    </source>
</evidence>
<comment type="caution">
    <text evidence="7">The sequence shown here is derived from an EMBL/GenBank/DDBJ whole genome shotgun (WGS) entry which is preliminary data.</text>
</comment>
<proteinExistence type="inferred from homology"/>
<dbReference type="GO" id="GO:0003677">
    <property type="term" value="F:DNA binding"/>
    <property type="evidence" value="ECO:0007669"/>
    <property type="project" value="UniProtKB-KW"/>
</dbReference>
<dbReference type="GO" id="GO:0005829">
    <property type="term" value="C:cytosol"/>
    <property type="evidence" value="ECO:0007669"/>
    <property type="project" value="TreeGrafter"/>
</dbReference>
<dbReference type="Pfam" id="PF13936">
    <property type="entry name" value="HTH_38"/>
    <property type="match status" value="1"/>
</dbReference>
<dbReference type="InterPro" id="IPR012337">
    <property type="entry name" value="RNaseH-like_sf"/>
</dbReference>
<name>A0A1F7USX9_9BACT</name>
<dbReference type="GO" id="GO:0015074">
    <property type="term" value="P:DNA integration"/>
    <property type="evidence" value="ECO:0007669"/>
    <property type="project" value="InterPro"/>
</dbReference>
<keyword evidence="4" id="KW-0238">DNA-binding</keyword>
<dbReference type="InterPro" id="IPR053392">
    <property type="entry name" value="Transposase_IS30-like"/>
</dbReference>
<dbReference type="InterPro" id="IPR001598">
    <property type="entry name" value="Transposase_IS30_CS"/>
</dbReference>
<evidence type="ECO:0000256" key="4">
    <source>
        <dbReference type="ARBA" id="ARBA00023125"/>
    </source>
</evidence>
<accession>A0A1F7USX9</accession>
<dbReference type="PANTHER" id="PTHR10948">
    <property type="entry name" value="TRANSPOSASE"/>
    <property type="match status" value="1"/>
</dbReference>
<evidence type="ECO:0000256" key="1">
    <source>
        <dbReference type="ARBA" id="ARBA00002190"/>
    </source>
</evidence>
<dbReference type="Gene3D" id="3.30.420.10">
    <property type="entry name" value="Ribonuclease H-like superfamily/Ribonuclease H"/>
    <property type="match status" value="1"/>
</dbReference>